<sequence>MIRTLAISNYRSLLNLVLPLGALNVITGSNASGKSNLYRAKVVGGDRAGRRGQCLGK</sequence>
<evidence type="ECO:0000313" key="2">
    <source>
        <dbReference type="Proteomes" id="UP000017842"/>
    </source>
</evidence>
<evidence type="ECO:0008006" key="3">
    <source>
        <dbReference type="Google" id="ProtNLM"/>
    </source>
</evidence>
<dbReference type="AlphaFoldDB" id="V5C2S9"/>
<dbReference type="Gene3D" id="3.40.50.300">
    <property type="entry name" value="P-loop containing nucleotide triphosphate hydrolases"/>
    <property type="match status" value="1"/>
</dbReference>
<dbReference type="InterPro" id="IPR027417">
    <property type="entry name" value="P-loop_NTPase"/>
</dbReference>
<dbReference type="Proteomes" id="UP000017842">
    <property type="component" value="Unassembled WGS sequence"/>
</dbReference>
<organism evidence="1 2">
    <name type="scientific">Methyloglobulus morosus KoM1</name>
    <dbReference type="NCBI Taxonomy" id="1116472"/>
    <lineage>
        <taxon>Bacteria</taxon>
        <taxon>Pseudomonadati</taxon>
        <taxon>Pseudomonadota</taxon>
        <taxon>Gammaproteobacteria</taxon>
        <taxon>Methylococcales</taxon>
        <taxon>Methylococcaceae</taxon>
        <taxon>Methyloglobulus</taxon>
    </lineage>
</organism>
<proteinExistence type="predicted"/>
<reference evidence="1 2" key="1">
    <citation type="journal article" date="2013" name="Genome Announc.">
        <title>Draft Genome Sequence of the Methanotrophic Gammaproteobacterium Methyloglobulus morosus DSM 22980 Strain KoM1.</title>
        <authorList>
            <person name="Poehlein A."/>
            <person name="Deutzmann J.S."/>
            <person name="Daniel R."/>
            <person name="Simeonova D.D."/>
        </authorList>
    </citation>
    <scope>NUCLEOTIDE SEQUENCE [LARGE SCALE GENOMIC DNA]</scope>
    <source>
        <strain evidence="1 2">KoM1</strain>
    </source>
</reference>
<comment type="caution">
    <text evidence="1">The sequence shown here is derived from an EMBL/GenBank/DDBJ whole genome shotgun (WGS) entry which is preliminary data.</text>
</comment>
<name>V5C2S9_9GAMM</name>
<dbReference type="eggNOG" id="COG4637">
    <property type="taxonomic scope" value="Bacteria"/>
</dbReference>
<accession>V5C2S9</accession>
<protein>
    <recommendedName>
        <fullName evidence="3">AAA domain-containing protein</fullName>
    </recommendedName>
</protein>
<evidence type="ECO:0000313" key="1">
    <source>
        <dbReference type="EMBL" id="ESS72767.1"/>
    </source>
</evidence>
<keyword evidence="2" id="KW-1185">Reference proteome</keyword>
<dbReference type="EMBL" id="AYLO01000045">
    <property type="protein sequence ID" value="ESS72767.1"/>
    <property type="molecule type" value="Genomic_DNA"/>
</dbReference>
<gene>
    <name evidence="1" type="ORF">MGMO_46c00090</name>
</gene>
<dbReference type="SUPFAM" id="SSF52540">
    <property type="entry name" value="P-loop containing nucleoside triphosphate hydrolases"/>
    <property type="match status" value="1"/>
</dbReference>